<evidence type="ECO:0000256" key="1">
    <source>
        <dbReference type="SAM" id="MobiDB-lite"/>
    </source>
</evidence>
<keyword evidence="3" id="KW-1185">Reference proteome</keyword>
<evidence type="ECO:0000313" key="3">
    <source>
        <dbReference type="Proteomes" id="UP001142489"/>
    </source>
</evidence>
<comment type="caution">
    <text evidence="2">The sequence shown here is derived from an EMBL/GenBank/DDBJ whole genome shotgun (WGS) entry which is preliminary data.</text>
</comment>
<organism evidence="2 3">
    <name type="scientific">Phrynocephalus forsythii</name>
    <dbReference type="NCBI Taxonomy" id="171643"/>
    <lineage>
        <taxon>Eukaryota</taxon>
        <taxon>Metazoa</taxon>
        <taxon>Chordata</taxon>
        <taxon>Craniata</taxon>
        <taxon>Vertebrata</taxon>
        <taxon>Euteleostomi</taxon>
        <taxon>Lepidosauria</taxon>
        <taxon>Squamata</taxon>
        <taxon>Bifurcata</taxon>
        <taxon>Unidentata</taxon>
        <taxon>Episquamata</taxon>
        <taxon>Toxicofera</taxon>
        <taxon>Iguania</taxon>
        <taxon>Acrodonta</taxon>
        <taxon>Agamidae</taxon>
        <taxon>Agaminae</taxon>
        <taxon>Phrynocephalus</taxon>
    </lineage>
</organism>
<gene>
    <name evidence="2" type="ORF">JRQ81_005820</name>
</gene>
<sequence>MGTTRRNYGGKRAGRRAEERERASKTKALYVEGSMMASGTPMSFEYQWLPHIEPDLLHAMGKTYPSGLTVQESELLDISLVKDARCGKHARAPKVSCHDKVKLKELQSFEMYGEE</sequence>
<feature type="region of interest" description="Disordered" evidence="1">
    <location>
        <begin position="1"/>
        <end position="24"/>
    </location>
</feature>
<accession>A0A9Q0Y370</accession>
<dbReference type="EMBL" id="JAPFRF010000002">
    <property type="protein sequence ID" value="KAJ7341565.1"/>
    <property type="molecule type" value="Genomic_DNA"/>
</dbReference>
<proteinExistence type="predicted"/>
<feature type="compositionally biased region" description="Basic and acidic residues" evidence="1">
    <location>
        <begin position="15"/>
        <end position="24"/>
    </location>
</feature>
<evidence type="ECO:0000313" key="2">
    <source>
        <dbReference type="EMBL" id="KAJ7341565.1"/>
    </source>
</evidence>
<name>A0A9Q0Y370_9SAUR</name>
<reference evidence="2" key="1">
    <citation type="journal article" date="2023" name="DNA Res.">
        <title>Chromosome-level genome assembly of Phrynocephalus forsythii using third-generation DNA sequencing and Hi-C analysis.</title>
        <authorList>
            <person name="Qi Y."/>
            <person name="Zhao W."/>
            <person name="Zhao Y."/>
            <person name="Niu C."/>
            <person name="Cao S."/>
            <person name="Zhang Y."/>
        </authorList>
    </citation>
    <scope>NUCLEOTIDE SEQUENCE</scope>
    <source>
        <tissue evidence="2">Muscle</tissue>
    </source>
</reference>
<protein>
    <submittedName>
        <fullName evidence="2">Uncharacterized protein</fullName>
    </submittedName>
</protein>
<dbReference type="Proteomes" id="UP001142489">
    <property type="component" value="Unassembled WGS sequence"/>
</dbReference>
<dbReference type="AlphaFoldDB" id="A0A9Q0Y370"/>